<dbReference type="PATRIC" id="fig|33935.3.peg.2542"/>
<evidence type="ECO:0000313" key="2">
    <source>
        <dbReference type="Proteomes" id="UP000037977"/>
    </source>
</evidence>
<dbReference type="STRING" id="33935.ADM90_18645"/>
<reference evidence="1 2" key="1">
    <citation type="submission" date="2015-07" db="EMBL/GenBank/DDBJ databases">
        <title>Genome sequencing project for genomic taxonomy and phylogenomics of Bacillus-like bacteria.</title>
        <authorList>
            <person name="Liu B."/>
            <person name="Wang J."/>
            <person name="Zhu Y."/>
            <person name="Liu G."/>
            <person name="Chen Q."/>
            <person name="Chen Z."/>
            <person name="Che J."/>
            <person name="Ge C."/>
            <person name="Shi H."/>
            <person name="Pan Z."/>
            <person name="Liu X."/>
        </authorList>
    </citation>
    <scope>NUCLEOTIDE SEQUENCE [LARGE SCALE GENOMIC DNA]</scope>
    <source>
        <strain evidence="1 2">DSM 54</strain>
    </source>
</reference>
<organism evidence="1 2">
    <name type="scientific">Lysinibacillus macroides</name>
    <dbReference type="NCBI Taxonomy" id="33935"/>
    <lineage>
        <taxon>Bacteria</taxon>
        <taxon>Bacillati</taxon>
        <taxon>Bacillota</taxon>
        <taxon>Bacilli</taxon>
        <taxon>Bacillales</taxon>
        <taxon>Bacillaceae</taxon>
        <taxon>Lysinibacillus</taxon>
    </lineage>
</organism>
<sequence>MKKSRKKERNKAPPIQKRMEGALFLFEKLIHRKKCKFFSALSYEAVFFCVSLKKEWEVIKNWLNRSKGIESDQKRSQTAQKR</sequence>
<name>A0A0N0CVA2_9BACI</name>
<gene>
    <name evidence="1" type="ORF">ADM90_18645</name>
</gene>
<dbReference type="AlphaFoldDB" id="A0A0N0CVA2"/>
<accession>A0A0N0CVA2</accession>
<protein>
    <submittedName>
        <fullName evidence="1">Uncharacterized protein</fullName>
    </submittedName>
</protein>
<keyword evidence="2" id="KW-1185">Reference proteome</keyword>
<proteinExistence type="predicted"/>
<dbReference type="EMBL" id="LGCI01000010">
    <property type="protein sequence ID" value="KOY81167.1"/>
    <property type="molecule type" value="Genomic_DNA"/>
</dbReference>
<evidence type="ECO:0000313" key="1">
    <source>
        <dbReference type="EMBL" id="KOY81167.1"/>
    </source>
</evidence>
<comment type="caution">
    <text evidence="1">The sequence shown here is derived from an EMBL/GenBank/DDBJ whole genome shotgun (WGS) entry which is preliminary data.</text>
</comment>
<dbReference type="Proteomes" id="UP000037977">
    <property type="component" value="Unassembled WGS sequence"/>
</dbReference>